<evidence type="ECO:0000256" key="9">
    <source>
        <dbReference type="ARBA" id="ARBA00023306"/>
    </source>
</evidence>
<keyword evidence="9 10" id="KW-0131">Cell cycle</keyword>
<evidence type="ECO:0000256" key="1">
    <source>
        <dbReference type="ARBA" id="ARBA00004651"/>
    </source>
</evidence>
<feature type="coiled-coil region" evidence="11">
    <location>
        <begin position="86"/>
        <end position="113"/>
    </location>
</feature>
<gene>
    <name evidence="15" type="ORF">ENV67_05845</name>
</gene>
<evidence type="ECO:0000256" key="6">
    <source>
        <dbReference type="ARBA" id="ARBA00022692"/>
    </source>
</evidence>
<evidence type="ECO:0000256" key="10">
    <source>
        <dbReference type="PIRNR" id="PIRNR003097"/>
    </source>
</evidence>
<evidence type="ECO:0000259" key="13">
    <source>
        <dbReference type="Pfam" id="PF02687"/>
    </source>
</evidence>
<accession>A0A7C4YG53</accession>
<keyword evidence="5 10" id="KW-0132">Cell division</keyword>
<feature type="transmembrane region" description="Helical" evidence="12">
    <location>
        <begin position="162"/>
        <end position="185"/>
    </location>
</feature>
<dbReference type="InterPro" id="IPR004513">
    <property type="entry name" value="FtsX"/>
</dbReference>
<evidence type="ECO:0000256" key="8">
    <source>
        <dbReference type="ARBA" id="ARBA00023136"/>
    </source>
</evidence>
<dbReference type="GO" id="GO:0005886">
    <property type="term" value="C:plasma membrane"/>
    <property type="evidence" value="ECO:0007669"/>
    <property type="project" value="UniProtKB-SubCell"/>
</dbReference>
<comment type="similarity">
    <text evidence="2 10">Belongs to the ABC-4 integral membrane protein family. FtsX subfamily.</text>
</comment>
<feature type="domain" description="ABC3 transporter permease C-terminal" evidence="13">
    <location>
        <begin position="172"/>
        <end position="269"/>
    </location>
</feature>
<feature type="transmembrane region" description="Helical" evidence="12">
    <location>
        <begin position="225"/>
        <end position="242"/>
    </location>
</feature>
<keyword evidence="7 12" id="KW-1133">Transmembrane helix</keyword>
<evidence type="ECO:0000259" key="14">
    <source>
        <dbReference type="Pfam" id="PF18075"/>
    </source>
</evidence>
<proteinExistence type="inferred from homology"/>
<dbReference type="PANTHER" id="PTHR47755:SF1">
    <property type="entry name" value="CELL DIVISION PROTEIN FTSX"/>
    <property type="match status" value="1"/>
</dbReference>
<comment type="caution">
    <text evidence="15">The sequence shown here is derived from an EMBL/GenBank/DDBJ whole genome shotgun (WGS) entry which is preliminary data.</text>
</comment>
<evidence type="ECO:0000256" key="2">
    <source>
        <dbReference type="ARBA" id="ARBA00007379"/>
    </source>
</evidence>
<dbReference type="PIRSF" id="PIRSF003097">
    <property type="entry name" value="FtsX"/>
    <property type="match status" value="1"/>
</dbReference>
<keyword evidence="6 12" id="KW-0812">Transmembrane</keyword>
<keyword evidence="8 10" id="KW-0472">Membrane</keyword>
<evidence type="ECO:0000256" key="4">
    <source>
        <dbReference type="ARBA" id="ARBA00022475"/>
    </source>
</evidence>
<dbReference type="AlphaFoldDB" id="A0A7C4YG53"/>
<name>A0A7C4YG53_UNCW3</name>
<feature type="transmembrane region" description="Helical" evidence="12">
    <location>
        <begin position="20"/>
        <end position="43"/>
    </location>
</feature>
<feature type="domain" description="FtsX extracellular" evidence="14">
    <location>
        <begin position="53"/>
        <end position="149"/>
    </location>
</feature>
<dbReference type="Gene3D" id="3.30.70.3040">
    <property type="match status" value="1"/>
</dbReference>
<evidence type="ECO:0000256" key="12">
    <source>
        <dbReference type="SAM" id="Phobius"/>
    </source>
</evidence>
<comment type="subcellular location">
    <subcellularLocation>
        <location evidence="1">Cell membrane</location>
        <topology evidence="1">Multi-pass membrane protein</topology>
    </subcellularLocation>
</comment>
<evidence type="ECO:0000313" key="15">
    <source>
        <dbReference type="EMBL" id="HGW92045.1"/>
    </source>
</evidence>
<dbReference type="EMBL" id="DTHG01000076">
    <property type="protein sequence ID" value="HGW92045.1"/>
    <property type="molecule type" value="Genomic_DNA"/>
</dbReference>
<keyword evidence="11" id="KW-0175">Coiled coil</keyword>
<evidence type="ECO:0000256" key="3">
    <source>
        <dbReference type="ARBA" id="ARBA00021907"/>
    </source>
</evidence>
<reference evidence="15" key="1">
    <citation type="journal article" date="2020" name="mSystems">
        <title>Genome- and Community-Level Interaction Insights into Carbon Utilization and Element Cycling Functions of Hydrothermarchaeota in Hydrothermal Sediment.</title>
        <authorList>
            <person name="Zhou Z."/>
            <person name="Liu Y."/>
            <person name="Xu W."/>
            <person name="Pan J."/>
            <person name="Luo Z.H."/>
            <person name="Li M."/>
        </authorList>
    </citation>
    <scope>NUCLEOTIDE SEQUENCE [LARGE SCALE GENOMIC DNA]</scope>
    <source>
        <strain evidence="15">SpSt-780</strain>
    </source>
</reference>
<evidence type="ECO:0000256" key="5">
    <source>
        <dbReference type="ARBA" id="ARBA00022618"/>
    </source>
</evidence>
<evidence type="ECO:0000256" key="11">
    <source>
        <dbReference type="SAM" id="Coils"/>
    </source>
</evidence>
<organism evidence="15">
    <name type="scientific">candidate division WOR-3 bacterium</name>
    <dbReference type="NCBI Taxonomy" id="2052148"/>
    <lineage>
        <taxon>Bacteria</taxon>
        <taxon>Bacteria division WOR-3</taxon>
    </lineage>
</organism>
<dbReference type="InterPro" id="IPR040690">
    <property type="entry name" value="FtsX_ECD"/>
</dbReference>
<dbReference type="Pfam" id="PF18075">
    <property type="entry name" value="FtsX_ECD"/>
    <property type="match status" value="1"/>
</dbReference>
<feature type="transmembrane region" description="Helical" evidence="12">
    <location>
        <begin position="254"/>
        <end position="271"/>
    </location>
</feature>
<protein>
    <recommendedName>
        <fullName evidence="3 10">Cell division protein FtsX</fullName>
    </recommendedName>
</protein>
<sequence>MFAIREGIIGLKRNGVVSLIAIGVIFFSLLLFSIFLVITFNLFGVVKYAQSKVEINAFLKDDIPSDSLKALEEKIKKISGVKSVQYVSREDALKELKEEMSNVQELLEALETNPLPSSFRIKLEEGYHSLKEIEDIAKKISVFKEIEDVSYGKKFLTRLDTIVKILFIFDILVGLVISIASIFVVSNTIRLTVISRKDSIEIMQLVGATERMIKAPFIIEGMTEGFLGSIISVITIYGIFIITRRYFQFYFPHIYILIGIVIFGIILGFIGSRNAVNAYLSGGNL</sequence>
<keyword evidence="4 10" id="KW-1003">Cell membrane</keyword>
<evidence type="ECO:0000256" key="7">
    <source>
        <dbReference type="ARBA" id="ARBA00022989"/>
    </source>
</evidence>
<dbReference type="PANTHER" id="PTHR47755">
    <property type="entry name" value="CELL DIVISION PROTEIN FTSX"/>
    <property type="match status" value="1"/>
</dbReference>
<dbReference type="InterPro" id="IPR003838">
    <property type="entry name" value="ABC3_permease_C"/>
</dbReference>
<dbReference type="GO" id="GO:0051301">
    <property type="term" value="P:cell division"/>
    <property type="evidence" value="ECO:0007669"/>
    <property type="project" value="UniProtKB-KW"/>
</dbReference>
<dbReference type="Pfam" id="PF02687">
    <property type="entry name" value="FtsX"/>
    <property type="match status" value="1"/>
</dbReference>